<comment type="catalytic activity">
    <reaction evidence="11">
        <text>a tRNA with a 3' CCA end + 2 CTP + ATP = a tRNA with a 3' CCACCA end + 3 diphosphate</text>
        <dbReference type="Rhea" id="RHEA:76235"/>
        <dbReference type="Rhea" id="RHEA-COMP:10468"/>
        <dbReference type="Rhea" id="RHEA-COMP:18655"/>
        <dbReference type="ChEBI" id="CHEBI:30616"/>
        <dbReference type="ChEBI" id="CHEBI:33019"/>
        <dbReference type="ChEBI" id="CHEBI:37563"/>
        <dbReference type="ChEBI" id="CHEBI:83071"/>
        <dbReference type="ChEBI" id="CHEBI:195187"/>
    </reaction>
</comment>
<dbReference type="Pfam" id="PF13735">
    <property type="entry name" value="tRNA_NucTran2_2"/>
    <property type="match status" value="1"/>
</dbReference>
<comment type="cofactor">
    <cofactor evidence="1 11">
        <name>Mg(2+)</name>
        <dbReference type="ChEBI" id="CHEBI:18420"/>
    </cofactor>
</comment>
<feature type="binding site" evidence="11">
    <location>
        <position position="30"/>
    </location>
    <ligand>
        <name>ATP</name>
        <dbReference type="ChEBI" id="CHEBI:30616"/>
    </ligand>
</feature>
<comment type="miscellaneous">
    <text evidence="11">A single active site specifically recognizes both ATP and CTP and is responsible for their addition.</text>
</comment>
<dbReference type="NCBIfam" id="NF009814">
    <property type="entry name" value="PRK13299.1"/>
    <property type="match status" value="1"/>
</dbReference>
<dbReference type="Pfam" id="PF01743">
    <property type="entry name" value="PolyA_pol"/>
    <property type="match status" value="1"/>
</dbReference>
<evidence type="ECO:0000256" key="11">
    <source>
        <dbReference type="HAMAP-Rule" id="MF_01263"/>
    </source>
</evidence>
<feature type="binding site" evidence="11">
    <location>
        <position position="160"/>
    </location>
    <ligand>
        <name>CTP</name>
        <dbReference type="ChEBI" id="CHEBI:37563"/>
    </ligand>
</feature>
<dbReference type="RefSeq" id="WP_053606017.1">
    <property type="nucleotide sequence ID" value="NZ_CP012600.1"/>
</dbReference>
<evidence type="ECO:0000256" key="6">
    <source>
        <dbReference type="ARBA" id="ARBA00022741"/>
    </source>
</evidence>
<dbReference type="GO" id="GO:0004810">
    <property type="term" value="F:CCA tRNA nucleotidyltransferase activity"/>
    <property type="evidence" value="ECO:0007669"/>
    <property type="project" value="UniProtKB-UniRule"/>
</dbReference>
<dbReference type="PANTHER" id="PTHR46173:SF1">
    <property type="entry name" value="CCA TRNA NUCLEOTIDYLTRANSFERASE 1, MITOCHONDRIAL"/>
    <property type="match status" value="1"/>
</dbReference>
<dbReference type="InterPro" id="IPR032810">
    <property type="entry name" value="CCA-adding_enz_C"/>
</dbReference>
<name>A0A0M4FNG8_9BACI</name>
<dbReference type="GO" id="GO:0160016">
    <property type="term" value="F:CCACCA tRNA nucleotidyltransferase activity"/>
    <property type="evidence" value="ECO:0007669"/>
    <property type="project" value="RHEA"/>
</dbReference>
<evidence type="ECO:0000313" key="15">
    <source>
        <dbReference type="EMBL" id="ALC84141.1"/>
    </source>
</evidence>
<feature type="binding site" evidence="11">
    <location>
        <position position="157"/>
    </location>
    <ligand>
        <name>ATP</name>
        <dbReference type="ChEBI" id="CHEBI:30616"/>
    </ligand>
</feature>
<dbReference type="CDD" id="cd05398">
    <property type="entry name" value="NT_ClassII-CCAase"/>
    <property type="match status" value="1"/>
</dbReference>
<comment type="similarity">
    <text evidence="11">Belongs to the tRNA nucleotidyltransferase/poly(A) polymerase family. Bacterial CCA-adding enzyme type 3 subfamily.</text>
</comment>
<dbReference type="Pfam" id="PF12627">
    <property type="entry name" value="PolyA_pol_RNAbd"/>
    <property type="match status" value="1"/>
</dbReference>
<dbReference type="SUPFAM" id="SSF81891">
    <property type="entry name" value="Poly A polymerase C-terminal region-like"/>
    <property type="match status" value="1"/>
</dbReference>
<evidence type="ECO:0000259" key="13">
    <source>
        <dbReference type="Pfam" id="PF12627"/>
    </source>
</evidence>
<dbReference type="EMBL" id="CP012600">
    <property type="protein sequence ID" value="ALC84141.1"/>
    <property type="molecule type" value="Genomic_DNA"/>
</dbReference>
<feature type="binding site" evidence="11">
    <location>
        <position position="163"/>
    </location>
    <ligand>
        <name>ATP</name>
        <dbReference type="ChEBI" id="CHEBI:30616"/>
    </ligand>
</feature>
<feature type="binding site" evidence="11">
    <location>
        <position position="160"/>
    </location>
    <ligand>
        <name>ATP</name>
        <dbReference type="ChEBI" id="CHEBI:30616"/>
    </ligand>
</feature>
<feature type="binding site" evidence="11">
    <location>
        <position position="154"/>
    </location>
    <ligand>
        <name>ATP</name>
        <dbReference type="ChEBI" id="CHEBI:30616"/>
    </ligand>
</feature>
<comment type="catalytic activity">
    <reaction evidence="11">
        <text>a tRNA precursor + 2 CTP + ATP = a tRNA with a 3' CCA end + 3 diphosphate</text>
        <dbReference type="Rhea" id="RHEA:14433"/>
        <dbReference type="Rhea" id="RHEA-COMP:10465"/>
        <dbReference type="Rhea" id="RHEA-COMP:10468"/>
        <dbReference type="ChEBI" id="CHEBI:30616"/>
        <dbReference type="ChEBI" id="CHEBI:33019"/>
        <dbReference type="ChEBI" id="CHEBI:37563"/>
        <dbReference type="ChEBI" id="CHEBI:74896"/>
        <dbReference type="ChEBI" id="CHEBI:83071"/>
        <dbReference type="EC" id="2.7.7.72"/>
    </reaction>
</comment>
<evidence type="ECO:0000256" key="7">
    <source>
        <dbReference type="ARBA" id="ARBA00022800"/>
    </source>
</evidence>
<dbReference type="EC" id="2.7.7.72" evidence="11"/>
<dbReference type="AlphaFoldDB" id="A0A0M4FNG8"/>
<feature type="binding site" evidence="11">
    <location>
        <position position="111"/>
    </location>
    <ligand>
        <name>ATP</name>
        <dbReference type="ChEBI" id="CHEBI:30616"/>
    </ligand>
</feature>
<gene>
    <name evidence="11" type="primary">cca</name>
    <name evidence="15" type="ORF">AM592_07135</name>
</gene>
<evidence type="ECO:0000259" key="14">
    <source>
        <dbReference type="Pfam" id="PF13735"/>
    </source>
</evidence>
<feature type="binding site" evidence="11">
    <location>
        <position position="163"/>
    </location>
    <ligand>
        <name>CTP</name>
        <dbReference type="ChEBI" id="CHEBI:37563"/>
    </ligand>
</feature>
<dbReference type="GO" id="GO:0000049">
    <property type="term" value="F:tRNA binding"/>
    <property type="evidence" value="ECO:0007669"/>
    <property type="project" value="UniProtKB-UniRule"/>
</dbReference>
<keyword evidence="8 11" id="KW-0067">ATP-binding</keyword>
<feature type="domain" description="tRNA nucleotidyltransferase/poly(A) polymerase RNA and SrmB- binding" evidence="13">
    <location>
        <begin position="169"/>
        <end position="227"/>
    </location>
</feature>
<dbReference type="STRING" id="1441095.AM592_07135"/>
<reference evidence="16" key="1">
    <citation type="submission" date="2015-08" db="EMBL/GenBank/DDBJ databases">
        <title>Genome sequencing project for genomic taxonomy and phylogenomics of Bacillus-like bacteria.</title>
        <authorList>
            <person name="Liu B."/>
            <person name="Wang J."/>
            <person name="Zhu Y."/>
            <person name="Liu G."/>
            <person name="Chen Q."/>
            <person name="Chen Z."/>
            <person name="Lan J."/>
            <person name="Che J."/>
            <person name="Ge C."/>
            <person name="Shi H."/>
            <person name="Pan Z."/>
            <person name="Liu X."/>
        </authorList>
    </citation>
    <scope>NUCLEOTIDE SEQUENCE [LARGE SCALE GENOMIC DNA]</scope>
    <source>
        <strain evidence="16">FJAT-4402</strain>
    </source>
</reference>
<keyword evidence="7 11" id="KW-0692">RNA repair</keyword>
<dbReference type="PATRIC" id="fig|1441095.3.peg.1577"/>
<feature type="binding site" evidence="11">
    <location>
        <position position="40"/>
    </location>
    <ligand>
        <name>Mg(2+)</name>
        <dbReference type="ChEBI" id="CHEBI:18420"/>
    </ligand>
</feature>
<feature type="domain" description="Poly A polymerase head" evidence="12">
    <location>
        <begin position="22"/>
        <end position="141"/>
    </location>
</feature>
<keyword evidence="3 11" id="KW-0819">tRNA processing</keyword>
<keyword evidence="4 11" id="KW-0548">Nucleotidyltransferase</keyword>
<comment type="subunit">
    <text evidence="11">Homodimer.</text>
</comment>
<evidence type="ECO:0000256" key="1">
    <source>
        <dbReference type="ARBA" id="ARBA00001946"/>
    </source>
</evidence>
<dbReference type="InterPro" id="IPR032828">
    <property type="entry name" value="PolyA_RNA-bd"/>
</dbReference>
<evidence type="ECO:0000256" key="10">
    <source>
        <dbReference type="ARBA" id="ARBA00022884"/>
    </source>
</evidence>
<protein>
    <recommendedName>
        <fullName evidence="11">CCA-adding enzyme</fullName>
        <ecNumber evidence="11">2.7.7.72</ecNumber>
    </recommendedName>
    <alternativeName>
        <fullName evidence="11">CCA tRNA nucleotidyltransferase</fullName>
    </alternativeName>
    <alternativeName>
        <fullName evidence="11">tRNA CCA-pyrophosphorylase</fullName>
    </alternativeName>
    <alternativeName>
        <fullName evidence="11">tRNA adenylyl-/cytidylyl- transferase</fullName>
    </alternativeName>
    <alternativeName>
        <fullName evidence="11">tRNA nucleotidyltransferase</fullName>
    </alternativeName>
    <alternativeName>
        <fullName evidence="11">tRNA-NT</fullName>
    </alternativeName>
</protein>
<evidence type="ECO:0000259" key="12">
    <source>
        <dbReference type="Pfam" id="PF01743"/>
    </source>
</evidence>
<dbReference type="GO" id="GO:0000287">
    <property type="term" value="F:magnesium ion binding"/>
    <property type="evidence" value="ECO:0007669"/>
    <property type="project" value="UniProtKB-UniRule"/>
</dbReference>
<feature type="binding site" evidence="11">
    <location>
        <position position="27"/>
    </location>
    <ligand>
        <name>ATP</name>
        <dbReference type="ChEBI" id="CHEBI:30616"/>
    </ligand>
</feature>
<accession>A0A0M4FNG8</accession>
<dbReference type="Gene3D" id="1.10.246.80">
    <property type="match status" value="1"/>
</dbReference>
<dbReference type="HAMAP" id="MF_01263">
    <property type="entry name" value="CCA_bact_type3"/>
    <property type="match status" value="1"/>
</dbReference>
<evidence type="ECO:0000256" key="4">
    <source>
        <dbReference type="ARBA" id="ARBA00022695"/>
    </source>
</evidence>
<feature type="binding site" evidence="11">
    <location>
        <position position="157"/>
    </location>
    <ligand>
        <name>CTP</name>
        <dbReference type="ChEBI" id="CHEBI:37563"/>
    </ligand>
</feature>
<dbReference type="InterPro" id="IPR043519">
    <property type="entry name" value="NT_sf"/>
</dbReference>
<evidence type="ECO:0000256" key="8">
    <source>
        <dbReference type="ARBA" id="ARBA00022840"/>
    </source>
</evidence>
<feature type="domain" description="CCA-adding enzyme C-terminal" evidence="14">
    <location>
        <begin position="245"/>
        <end position="392"/>
    </location>
</feature>
<comment type="function">
    <text evidence="11">Catalyzes the addition and repair of the essential 3'-terminal CCA sequence in tRNAs without using a nucleic acid template. Adds these three nucleotides in the order of C, C, and A to the tRNA nucleotide-73, using CTP and ATP as substrates and producing inorganic pyrophosphate. tRNA 3'-terminal CCA addition is required both for tRNA processing and repair. Also involved in tRNA surveillance by mediating tandem CCA addition to generate a CCACCA at the 3' terminus of unstable tRNAs. While stable tRNAs receive only 3'-terminal CCA, unstable tRNAs are marked with CCACCA and rapidly degraded.</text>
</comment>
<feature type="binding site" evidence="11">
    <location>
        <position position="111"/>
    </location>
    <ligand>
        <name>CTP</name>
        <dbReference type="ChEBI" id="CHEBI:37563"/>
    </ligand>
</feature>
<proteinExistence type="inferred from homology"/>
<dbReference type="GO" id="GO:0042245">
    <property type="term" value="P:RNA repair"/>
    <property type="evidence" value="ECO:0007669"/>
    <property type="project" value="UniProtKB-KW"/>
</dbReference>
<dbReference type="OrthoDB" id="9805698at2"/>
<reference evidence="15 16" key="2">
    <citation type="journal article" date="2016" name="Int. J. Syst. Evol. Microbiol.">
        <title>Bacillus gobiensis sp. nov., isolated from a soil sample.</title>
        <authorList>
            <person name="Liu B."/>
            <person name="Liu G.H."/>
            <person name="Cetin S."/>
            <person name="Schumann P."/>
            <person name="Pan Z.Z."/>
            <person name="Chen Q.Q."/>
        </authorList>
    </citation>
    <scope>NUCLEOTIDE SEQUENCE [LARGE SCALE GENOMIC DNA]</scope>
    <source>
        <strain evidence="15 16">FJAT-4402</strain>
    </source>
</reference>
<dbReference type="Gene3D" id="1.20.58.560">
    <property type="match status" value="1"/>
</dbReference>
<keyword evidence="9 11" id="KW-0460">Magnesium</keyword>
<sequence length="398" mass="45943">MDEKFLNAVPLLEKLHTEGFQAYFVGGSVRDFLMNRPIGDIDIATDAKPEEIERHFKKTIHVGKEHGTIIVLHKGEPYEVTTFRTEEGYSDFRRPDKVSFIRSLKEDLQRRDLTINSMAMTKDGSIIDYFGGRNDIQKKRIHTVGNPSERFHEDALRMMRALRFVSQLGFHLSEETCAAIKREKELLSHISIERKAIEMEKMLFGPWCGQALLLMFSTGLSTMLPGFRACSSHQAEAISRFPFHHLKSKEELWAAILCLLEISPESSQAYLRQWKLSAKLFNDAAAIQKSQRASWDRFSLYKTGMHTALSAERIRMLLSDKQIDQERLLQLEEIYEHLPIKSVKELDIDGNELMQFRKKKPGKWIAEELEKIEKAVITDGLENGREAIKEWLKTCNQA</sequence>
<keyword evidence="6 11" id="KW-0547">Nucleotide-binding</keyword>
<dbReference type="PANTHER" id="PTHR46173">
    <property type="entry name" value="CCA TRNA NUCLEOTIDYLTRANSFERASE 1, MITOCHONDRIAL"/>
    <property type="match status" value="1"/>
</dbReference>
<dbReference type="Gene3D" id="1.10.110.30">
    <property type="match status" value="1"/>
</dbReference>
<evidence type="ECO:0000256" key="9">
    <source>
        <dbReference type="ARBA" id="ARBA00022842"/>
    </source>
</evidence>
<dbReference type="InterPro" id="IPR023068">
    <property type="entry name" value="CCA-adding_enz_firmicutes"/>
</dbReference>
<keyword evidence="2 11" id="KW-0808">Transferase</keyword>
<keyword evidence="16" id="KW-1185">Reference proteome</keyword>
<feature type="binding site" evidence="11">
    <location>
        <position position="154"/>
    </location>
    <ligand>
        <name>CTP</name>
        <dbReference type="ChEBI" id="CHEBI:37563"/>
    </ligand>
</feature>
<feature type="binding site" evidence="11">
    <location>
        <position position="27"/>
    </location>
    <ligand>
        <name>CTP</name>
        <dbReference type="ChEBI" id="CHEBI:37563"/>
    </ligand>
</feature>
<keyword evidence="10 11" id="KW-0694">RNA-binding</keyword>
<dbReference type="SUPFAM" id="SSF81301">
    <property type="entry name" value="Nucleotidyltransferase"/>
    <property type="match status" value="1"/>
</dbReference>
<dbReference type="GO" id="GO:0001680">
    <property type="term" value="P:tRNA 3'-terminal CCA addition"/>
    <property type="evidence" value="ECO:0007669"/>
    <property type="project" value="UniProtKB-UniRule"/>
</dbReference>
<feature type="binding site" evidence="11">
    <location>
        <position position="30"/>
    </location>
    <ligand>
        <name>CTP</name>
        <dbReference type="ChEBI" id="CHEBI:37563"/>
    </ligand>
</feature>
<dbReference type="Gene3D" id="3.30.460.10">
    <property type="entry name" value="Beta Polymerase, domain 2"/>
    <property type="match status" value="1"/>
</dbReference>
<dbReference type="InterPro" id="IPR002646">
    <property type="entry name" value="PolA_pol_head_dom"/>
</dbReference>
<keyword evidence="5 11" id="KW-0479">Metal-binding</keyword>
<evidence type="ECO:0000256" key="3">
    <source>
        <dbReference type="ARBA" id="ARBA00022694"/>
    </source>
</evidence>
<dbReference type="Proteomes" id="UP000067625">
    <property type="component" value="Chromosome"/>
</dbReference>
<evidence type="ECO:0000256" key="2">
    <source>
        <dbReference type="ARBA" id="ARBA00022679"/>
    </source>
</evidence>
<dbReference type="InterPro" id="IPR050264">
    <property type="entry name" value="Bact_CCA-adding_enz_type3_sf"/>
</dbReference>
<evidence type="ECO:0000313" key="16">
    <source>
        <dbReference type="Proteomes" id="UP000067625"/>
    </source>
</evidence>
<evidence type="ECO:0000256" key="5">
    <source>
        <dbReference type="ARBA" id="ARBA00022723"/>
    </source>
</evidence>
<dbReference type="GO" id="GO:0005524">
    <property type="term" value="F:ATP binding"/>
    <property type="evidence" value="ECO:0007669"/>
    <property type="project" value="UniProtKB-UniRule"/>
</dbReference>
<organism evidence="15 16">
    <name type="scientific">Bacillus gobiensis</name>
    <dbReference type="NCBI Taxonomy" id="1441095"/>
    <lineage>
        <taxon>Bacteria</taxon>
        <taxon>Bacillati</taxon>
        <taxon>Bacillota</taxon>
        <taxon>Bacilli</taxon>
        <taxon>Bacillales</taxon>
        <taxon>Bacillaceae</taxon>
        <taxon>Bacillus</taxon>
    </lineage>
</organism>
<feature type="binding site" evidence="11">
    <location>
        <position position="42"/>
    </location>
    <ligand>
        <name>Mg(2+)</name>
        <dbReference type="ChEBI" id="CHEBI:18420"/>
    </ligand>
</feature>